<proteinExistence type="inferred from homology"/>
<organism evidence="7 8">
    <name type="scientific">Zasmidium cellare</name>
    <name type="common">Wine cellar mold</name>
    <name type="synonym">Racodium cellare</name>
    <dbReference type="NCBI Taxonomy" id="395010"/>
    <lineage>
        <taxon>Eukaryota</taxon>
        <taxon>Fungi</taxon>
        <taxon>Dikarya</taxon>
        <taxon>Ascomycota</taxon>
        <taxon>Pezizomycotina</taxon>
        <taxon>Dothideomycetes</taxon>
        <taxon>Dothideomycetidae</taxon>
        <taxon>Mycosphaerellales</taxon>
        <taxon>Mycosphaerellaceae</taxon>
        <taxon>Zasmidium</taxon>
    </lineage>
</organism>
<protein>
    <recommendedName>
        <fullName evidence="9">DUF1772-domain-containing protein</fullName>
    </recommendedName>
</protein>
<evidence type="ECO:0000313" key="8">
    <source>
        <dbReference type="Proteomes" id="UP001305779"/>
    </source>
</evidence>
<dbReference type="Proteomes" id="UP001305779">
    <property type="component" value="Unassembled WGS sequence"/>
</dbReference>
<dbReference type="Pfam" id="PF08592">
    <property type="entry name" value="Anthrone_oxy"/>
    <property type="match status" value="1"/>
</dbReference>
<keyword evidence="3 6" id="KW-1133">Transmembrane helix</keyword>
<comment type="subcellular location">
    <subcellularLocation>
        <location evidence="1">Membrane</location>
        <topology evidence="1">Multi-pass membrane protein</topology>
    </subcellularLocation>
</comment>
<accession>A0ABR0F4M4</accession>
<keyword evidence="8" id="KW-1185">Reference proteome</keyword>
<feature type="transmembrane region" description="Helical" evidence="6">
    <location>
        <begin position="48"/>
        <end position="70"/>
    </location>
</feature>
<comment type="caution">
    <text evidence="7">The sequence shown here is derived from an EMBL/GenBank/DDBJ whole genome shotgun (WGS) entry which is preliminary data.</text>
</comment>
<evidence type="ECO:0000256" key="1">
    <source>
        <dbReference type="ARBA" id="ARBA00004141"/>
    </source>
</evidence>
<dbReference type="InterPro" id="IPR013901">
    <property type="entry name" value="Anthrone_oxy"/>
</dbReference>
<gene>
    <name evidence="7" type="ORF">PRZ48_002283</name>
</gene>
<evidence type="ECO:0008006" key="9">
    <source>
        <dbReference type="Google" id="ProtNLM"/>
    </source>
</evidence>
<dbReference type="EMBL" id="JAXOVC010000001">
    <property type="protein sequence ID" value="KAK4508544.1"/>
    <property type="molecule type" value="Genomic_DNA"/>
</dbReference>
<name>A0ABR0F4M4_ZASCE</name>
<comment type="similarity">
    <text evidence="5">Belongs to the anthrone oxygenase family.</text>
</comment>
<evidence type="ECO:0000313" key="7">
    <source>
        <dbReference type="EMBL" id="KAK4508544.1"/>
    </source>
</evidence>
<evidence type="ECO:0000256" key="4">
    <source>
        <dbReference type="ARBA" id="ARBA00023136"/>
    </source>
</evidence>
<reference evidence="7 8" key="1">
    <citation type="journal article" date="2023" name="G3 (Bethesda)">
        <title>A chromosome-level genome assembly of Zasmidium syzygii isolated from banana leaves.</title>
        <authorList>
            <person name="van Westerhoven A.C."/>
            <person name="Mehrabi R."/>
            <person name="Talebi R."/>
            <person name="Steentjes M.B.F."/>
            <person name="Corcolon B."/>
            <person name="Chong P.A."/>
            <person name="Kema G.H.J."/>
            <person name="Seidl M.F."/>
        </authorList>
    </citation>
    <scope>NUCLEOTIDE SEQUENCE [LARGE SCALE GENOMIC DNA]</scope>
    <source>
        <strain evidence="7 8">P124</strain>
    </source>
</reference>
<dbReference type="PANTHER" id="PTHR35042">
    <property type="entry name" value="ANTHRONE OXYGENASE ENCC"/>
    <property type="match status" value="1"/>
</dbReference>
<keyword evidence="4 6" id="KW-0472">Membrane</keyword>
<evidence type="ECO:0000256" key="2">
    <source>
        <dbReference type="ARBA" id="ARBA00022692"/>
    </source>
</evidence>
<evidence type="ECO:0000256" key="3">
    <source>
        <dbReference type="ARBA" id="ARBA00022989"/>
    </source>
</evidence>
<sequence>MDAPTLAKSLAIPSSFLLSSYNFVFSQNVIPHLYQTPPSISTPIFAKIYNIGASTIAPMAASAILAYGYLSYTSTESSKRTAYATSAALTFGTLLWTMTRMKPGINRLIEISGSQQALGKTGVEKEVVWLLKAWAGQNTFRASLHLTAGVLGYWAVLSAR</sequence>
<feature type="transmembrane region" description="Helical" evidence="6">
    <location>
        <begin position="82"/>
        <end position="99"/>
    </location>
</feature>
<evidence type="ECO:0000256" key="6">
    <source>
        <dbReference type="SAM" id="Phobius"/>
    </source>
</evidence>
<keyword evidence="2 6" id="KW-0812">Transmembrane</keyword>
<evidence type="ECO:0000256" key="5">
    <source>
        <dbReference type="ARBA" id="ARBA00034313"/>
    </source>
</evidence>
<dbReference type="PANTHER" id="PTHR35042:SF1">
    <property type="entry name" value="DUF1772-DOMAIN-CONTAINING PROTEIN"/>
    <property type="match status" value="1"/>
</dbReference>